<protein>
    <submittedName>
        <fullName evidence="2">Phytochrome-like protein cph2</fullName>
    </submittedName>
</protein>
<name>A0A1J5RT47_9ZZZZ</name>
<dbReference type="Gene3D" id="3.20.20.450">
    <property type="entry name" value="EAL domain"/>
    <property type="match status" value="1"/>
</dbReference>
<evidence type="ECO:0000313" key="2">
    <source>
        <dbReference type="EMBL" id="OIQ92651.1"/>
    </source>
</evidence>
<dbReference type="PANTHER" id="PTHR33121">
    <property type="entry name" value="CYCLIC DI-GMP PHOSPHODIESTERASE PDEF"/>
    <property type="match status" value="1"/>
</dbReference>
<dbReference type="AlphaFoldDB" id="A0A1J5RT47"/>
<dbReference type="SUPFAM" id="SSF55781">
    <property type="entry name" value="GAF domain-like"/>
    <property type="match status" value="1"/>
</dbReference>
<sequence length="684" mass="75570">MILDVTDEQLYGVDAAVWLRTVQGVVDWRAAQFAERFFTALSSTAEGAQILNALDADTRIHLQQRQAAHLRLLFSPELTLAAHRAAARQAGRAHALMGVGLPLLIESFALYQHELQDELLPLLASPGHEQVLRIVSRRILVDLQAQAHSFDDIDAEIAQAMSAIDRLAQDADHLVDLVRGAMELIGRLDGNLSAFFGRCDDDGELQLEASHGLAGQRYHQAMMSGEVPRISVDAQRESGQGAGGRAWRSGEIVVCAAWGADPRNQPWESIGHSLGLRSSAAVPLRGDDGRTVALLSLYSAWPRFFSTALIGQFLTHLQLTLSHAVRRLDAQPVLALPLRTRYRQSIADGRVRFVYQPIVDLRSGRLVKVEALARLVDDDDALVEPERFLSACGRDELFTLLQHGLEQAACSVKALHARGLPVALTLNFPSEGVAEPRHERAVLDTIDRHGLHNGQLELELREGHDTMAPARRRNAFLRRLRDAGVGLTQDDLGSGRGALPGLDQFRYDAVKMDQELVHGAMQQPQRVFEFMFHLTRLAHGFGMKLTVEGLEHVGLIESAAILGADHGQGRGIAPPMALDELERWHQGFRLDIDAQRPRTALGALASYLLWDLRARSRRARDGATHDPRRTVEAFIEARGLQRSTLALLLAEHFAVGAAARHALRNDVIEHFVEVWQRESDATPT</sequence>
<organism evidence="2">
    <name type="scientific">mine drainage metagenome</name>
    <dbReference type="NCBI Taxonomy" id="410659"/>
    <lineage>
        <taxon>unclassified sequences</taxon>
        <taxon>metagenomes</taxon>
        <taxon>ecological metagenomes</taxon>
    </lineage>
</organism>
<reference evidence="2" key="1">
    <citation type="submission" date="2016-10" db="EMBL/GenBank/DDBJ databases">
        <title>Sequence of Gallionella enrichment culture.</title>
        <authorList>
            <person name="Poehlein A."/>
            <person name="Muehling M."/>
            <person name="Daniel R."/>
        </authorList>
    </citation>
    <scope>NUCLEOTIDE SEQUENCE</scope>
</reference>
<accession>A0A1J5RT47</accession>
<gene>
    <name evidence="2" type="primary">cph2_43</name>
    <name evidence="2" type="ORF">GALL_253890</name>
</gene>
<dbReference type="InterPro" id="IPR009050">
    <property type="entry name" value="Globin-like_sf"/>
</dbReference>
<dbReference type="InterPro" id="IPR029016">
    <property type="entry name" value="GAF-like_dom_sf"/>
</dbReference>
<dbReference type="InterPro" id="IPR050706">
    <property type="entry name" value="Cyclic-di-GMP_PDE-like"/>
</dbReference>
<dbReference type="InterPro" id="IPR012292">
    <property type="entry name" value="Globin/Proto"/>
</dbReference>
<dbReference type="PANTHER" id="PTHR33121:SF70">
    <property type="entry name" value="SIGNALING PROTEIN YKOW"/>
    <property type="match status" value="1"/>
</dbReference>
<dbReference type="SUPFAM" id="SSF141868">
    <property type="entry name" value="EAL domain-like"/>
    <property type="match status" value="1"/>
</dbReference>
<dbReference type="GO" id="GO:0020037">
    <property type="term" value="F:heme binding"/>
    <property type="evidence" value="ECO:0007669"/>
    <property type="project" value="InterPro"/>
</dbReference>
<dbReference type="SMART" id="SM00065">
    <property type="entry name" value="GAF"/>
    <property type="match status" value="1"/>
</dbReference>
<dbReference type="EMBL" id="MLJW01000226">
    <property type="protein sequence ID" value="OIQ92651.1"/>
    <property type="molecule type" value="Genomic_DNA"/>
</dbReference>
<feature type="domain" description="EAL" evidence="1">
    <location>
        <begin position="335"/>
        <end position="589"/>
    </location>
</feature>
<proteinExistence type="predicted"/>
<dbReference type="InterPro" id="IPR035919">
    <property type="entry name" value="EAL_sf"/>
</dbReference>
<comment type="caution">
    <text evidence="2">The sequence shown here is derived from an EMBL/GenBank/DDBJ whole genome shotgun (WGS) entry which is preliminary data.</text>
</comment>
<dbReference type="Pfam" id="PF13185">
    <property type="entry name" value="GAF_2"/>
    <property type="match status" value="1"/>
</dbReference>
<dbReference type="SMART" id="SM00052">
    <property type="entry name" value="EAL"/>
    <property type="match status" value="1"/>
</dbReference>
<dbReference type="GO" id="GO:0071111">
    <property type="term" value="F:cyclic-guanylate-specific phosphodiesterase activity"/>
    <property type="evidence" value="ECO:0007669"/>
    <property type="project" value="InterPro"/>
</dbReference>
<dbReference type="Pfam" id="PF00563">
    <property type="entry name" value="EAL"/>
    <property type="match status" value="1"/>
</dbReference>
<dbReference type="PROSITE" id="PS50883">
    <property type="entry name" value="EAL"/>
    <property type="match status" value="1"/>
</dbReference>
<dbReference type="Gene3D" id="3.30.450.40">
    <property type="match status" value="1"/>
</dbReference>
<dbReference type="GO" id="GO:0019825">
    <property type="term" value="F:oxygen binding"/>
    <property type="evidence" value="ECO:0007669"/>
    <property type="project" value="InterPro"/>
</dbReference>
<dbReference type="CDD" id="cd01948">
    <property type="entry name" value="EAL"/>
    <property type="match status" value="1"/>
</dbReference>
<evidence type="ECO:0000259" key="1">
    <source>
        <dbReference type="PROSITE" id="PS50883"/>
    </source>
</evidence>
<dbReference type="InterPro" id="IPR001633">
    <property type="entry name" value="EAL_dom"/>
</dbReference>
<dbReference type="InterPro" id="IPR044398">
    <property type="entry name" value="Globin-sensor_dom"/>
</dbReference>
<dbReference type="InterPro" id="IPR003018">
    <property type="entry name" value="GAF"/>
</dbReference>
<dbReference type="SUPFAM" id="SSF46458">
    <property type="entry name" value="Globin-like"/>
    <property type="match status" value="1"/>
</dbReference>
<dbReference type="Pfam" id="PF11563">
    <property type="entry name" value="Protoglobin"/>
    <property type="match status" value="1"/>
</dbReference>
<dbReference type="Gene3D" id="1.10.490.10">
    <property type="entry name" value="Globins"/>
    <property type="match status" value="1"/>
</dbReference>